<name>A0A1U7RP63_ALLSI</name>
<dbReference type="AlphaFoldDB" id="A0A1U7RP63"/>
<organism evidence="6 7">
    <name type="scientific">Alligator sinensis</name>
    <name type="common">Chinese alligator</name>
    <dbReference type="NCBI Taxonomy" id="38654"/>
    <lineage>
        <taxon>Eukaryota</taxon>
        <taxon>Metazoa</taxon>
        <taxon>Chordata</taxon>
        <taxon>Craniata</taxon>
        <taxon>Vertebrata</taxon>
        <taxon>Euteleostomi</taxon>
        <taxon>Archelosauria</taxon>
        <taxon>Archosauria</taxon>
        <taxon>Crocodylia</taxon>
        <taxon>Alligatoridae</taxon>
        <taxon>Alligatorinae</taxon>
        <taxon>Alligator</taxon>
    </lineage>
</organism>
<dbReference type="RefSeq" id="XP_006026852.1">
    <property type="nucleotide sequence ID" value="XM_006026790.2"/>
</dbReference>
<dbReference type="GO" id="GO:0005737">
    <property type="term" value="C:cytoplasm"/>
    <property type="evidence" value="ECO:0007669"/>
    <property type="project" value="UniProtKB-SubCell"/>
</dbReference>
<dbReference type="Pfam" id="PF07894">
    <property type="entry name" value="SACK1"/>
    <property type="match status" value="1"/>
</dbReference>
<dbReference type="SUPFAM" id="SSF56024">
    <property type="entry name" value="Phospholipase D/nuclease"/>
    <property type="match status" value="1"/>
</dbReference>
<feature type="compositionally biased region" description="Polar residues" evidence="4">
    <location>
        <begin position="424"/>
        <end position="434"/>
    </location>
</feature>
<dbReference type="InterPro" id="IPR012461">
    <property type="entry name" value="SACK1"/>
</dbReference>
<dbReference type="PANTHER" id="PTHR16181">
    <property type="entry name" value="PROTEIN FAM83A-RELATED"/>
    <property type="match status" value="1"/>
</dbReference>
<dbReference type="InterPro" id="IPR050944">
    <property type="entry name" value="FAM83"/>
</dbReference>
<dbReference type="eggNOG" id="ENOG502QWTG">
    <property type="taxonomic scope" value="Eukaryota"/>
</dbReference>
<dbReference type="OrthoDB" id="8943940at2759"/>
<dbReference type="InParanoid" id="A0A1U7RP63"/>
<comment type="similarity">
    <text evidence="2">Belongs to the FAM83 family.</text>
</comment>
<evidence type="ECO:0000256" key="2">
    <source>
        <dbReference type="ARBA" id="ARBA00006937"/>
    </source>
</evidence>
<feature type="region of interest" description="Disordered" evidence="4">
    <location>
        <begin position="285"/>
        <end position="310"/>
    </location>
</feature>
<dbReference type="Proteomes" id="UP000189705">
    <property type="component" value="Unplaced"/>
</dbReference>
<dbReference type="CTD" id="54854"/>
<dbReference type="GO" id="GO:0007165">
    <property type="term" value="P:signal transduction"/>
    <property type="evidence" value="ECO:0007669"/>
    <property type="project" value="TreeGrafter"/>
</dbReference>
<dbReference type="FunFam" id="3.30.870.10:FF:000004">
    <property type="entry name" value="protein FAM83H isoform X2"/>
    <property type="match status" value="1"/>
</dbReference>
<keyword evidence="6" id="KW-1185">Reference proteome</keyword>
<accession>A0A1U7RP63</accession>
<protein>
    <submittedName>
        <fullName evidence="7">Protein FAM83E</fullName>
    </submittedName>
</protein>
<dbReference type="GeneID" id="102384043"/>
<gene>
    <name evidence="7" type="primary">FAM83E</name>
</gene>
<evidence type="ECO:0000313" key="6">
    <source>
        <dbReference type="Proteomes" id="UP000189705"/>
    </source>
</evidence>
<feature type="region of interest" description="Disordered" evidence="4">
    <location>
        <begin position="424"/>
        <end position="449"/>
    </location>
</feature>
<evidence type="ECO:0000259" key="5">
    <source>
        <dbReference type="Pfam" id="PF07894"/>
    </source>
</evidence>
<proteinExistence type="inferred from homology"/>
<comment type="subcellular location">
    <subcellularLocation>
        <location evidence="1">Cytoplasm</location>
    </subcellularLocation>
</comment>
<reference evidence="7" key="1">
    <citation type="submission" date="2025-08" db="UniProtKB">
        <authorList>
            <consortium name="RefSeq"/>
        </authorList>
    </citation>
    <scope>IDENTIFICATION</scope>
</reference>
<evidence type="ECO:0000256" key="1">
    <source>
        <dbReference type="ARBA" id="ARBA00004496"/>
    </source>
</evidence>
<sequence length="525" mass="57320">MAASQLRCLEDDGPMTPITESSPEFFYSEGQRLAVEALLGEGIAAYTQRLERDKLRPFLSEVELHSLLEVAQDKNEPAGAWDGDGADDASLSYWPECSEEPTPNLDLGWPQDSAWKGITQAEIYTHPPAEQAPKVKELVRRRLQQATKVVAIVMDIFTDPDILSDLHDAAMSRRVPVYLILCQQHLAAFLSMAEKACLNIRYMENLRVRVLGGCTFQSHQGKQATGALKEKFILIDGNVVITGSYSFTWTDARLHRQLVMLLTGDVAGTFDQEFRTLYAASHPLRPPAPSTAHASPPTHDHANGGPASQVAPFLSTLAGVHLSPGAHHVAERRSVAPQPVAKSRAGDWAVVRATRAMAADGPSPINLPEATAVTPLRRPMEAPRGHAALSDIHRSVQRARLVATRATGQRPTKSLWDLSRLSQLSGSSTDSGQHGTELGDDAQGKSKWGYQDTPARALMRQRGAPHTGEDLRQPPVFLSPGYKPPGASGYLALGRLQGQLYHGPVALPRPWGQPTTHSYGKQWHY</sequence>
<dbReference type="Gene3D" id="3.30.870.10">
    <property type="entry name" value="Endonuclease Chain A"/>
    <property type="match status" value="1"/>
</dbReference>
<dbReference type="GO" id="GO:0019901">
    <property type="term" value="F:protein kinase binding"/>
    <property type="evidence" value="ECO:0007669"/>
    <property type="project" value="TreeGrafter"/>
</dbReference>
<feature type="domain" description="Scaffolding anchor of CK1" evidence="5">
    <location>
        <begin position="17"/>
        <end position="283"/>
    </location>
</feature>
<keyword evidence="3" id="KW-0963">Cytoplasm</keyword>
<evidence type="ECO:0000256" key="4">
    <source>
        <dbReference type="SAM" id="MobiDB-lite"/>
    </source>
</evidence>
<evidence type="ECO:0000256" key="3">
    <source>
        <dbReference type="ARBA" id="ARBA00022490"/>
    </source>
</evidence>
<evidence type="ECO:0000313" key="7">
    <source>
        <dbReference type="RefSeq" id="XP_006026852.1"/>
    </source>
</evidence>
<dbReference type="KEGG" id="asn:102384043"/>
<dbReference type="PANTHER" id="PTHR16181:SF29">
    <property type="entry name" value="PROTEIN FAM83A-RELATED"/>
    <property type="match status" value="1"/>
</dbReference>
<dbReference type="STRING" id="38654.A0A1U7RP63"/>